<gene>
    <name evidence="2" type="ORF">CK820_G0022660</name>
</gene>
<dbReference type="Proteomes" id="UP000236370">
    <property type="component" value="Unassembled WGS sequence"/>
</dbReference>
<comment type="caution">
    <text evidence="2">The sequence shown here is derived from an EMBL/GenBank/DDBJ whole genome shotgun (WGS) entry which is preliminary data.</text>
</comment>
<evidence type="ECO:0000313" key="3">
    <source>
        <dbReference type="Proteomes" id="UP000236370"/>
    </source>
</evidence>
<protein>
    <submittedName>
        <fullName evidence="2">PAXBP1 isoform 7</fullName>
    </submittedName>
</protein>
<evidence type="ECO:0000256" key="1">
    <source>
        <dbReference type="SAM" id="MobiDB-lite"/>
    </source>
</evidence>
<feature type="non-terminal residue" evidence="2">
    <location>
        <position position="1"/>
    </location>
</feature>
<name>A0A2J8M784_PANTR</name>
<accession>A0A2J8M784</accession>
<dbReference type="AlphaFoldDB" id="A0A2J8M784"/>
<feature type="region of interest" description="Disordered" evidence="1">
    <location>
        <begin position="1"/>
        <end position="36"/>
    </location>
</feature>
<reference evidence="2 3" key="1">
    <citation type="submission" date="2017-12" db="EMBL/GenBank/DDBJ databases">
        <title>High-resolution comparative analysis of great ape genomes.</title>
        <authorList>
            <person name="Pollen A."/>
            <person name="Hastie A."/>
            <person name="Hormozdiari F."/>
            <person name="Dougherty M."/>
            <person name="Liu R."/>
            <person name="Chaisson M."/>
            <person name="Hoppe E."/>
            <person name="Hill C."/>
            <person name="Pang A."/>
            <person name="Hillier L."/>
            <person name="Baker C."/>
            <person name="Armstrong J."/>
            <person name="Shendure J."/>
            <person name="Paten B."/>
            <person name="Wilson R."/>
            <person name="Chao H."/>
            <person name="Schneider V."/>
            <person name="Ventura M."/>
            <person name="Kronenberg Z."/>
            <person name="Murali S."/>
            <person name="Gordon D."/>
            <person name="Cantsilieris S."/>
            <person name="Munson K."/>
            <person name="Nelson B."/>
            <person name="Raja A."/>
            <person name="Underwood J."/>
            <person name="Diekhans M."/>
            <person name="Fiddes I."/>
            <person name="Haussler D."/>
            <person name="Eichler E."/>
        </authorList>
    </citation>
    <scope>NUCLEOTIDE SEQUENCE [LARGE SCALE GENOMIC DNA]</scope>
    <source>
        <strain evidence="2">Yerkes chimp pedigree #C0471</strain>
    </source>
</reference>
<evidence type="ECO:0000313" key="2">
    <source>
        <dbReference type="EMBL" id="PNI55368.1"/>
    </source>
</evidence>
<proteinExistence type="predicted"/>
<feature type="compositionally biased region" description="Basic and acidic residues" evidence="1">
    <location>
        <begin position="11"/>
        <end position="20"/>
    </location>
</feature>
<organism evidence="2 3">
    <name type="scientific">Pan troglodytes</name>
    <name type="common">Chimpanzee</name>
    <dbReference type="NCBI Taxonomy" id="9598"/>
    <lineage>
        <taxon>Eukaryota</taxon>
        <taxon>Metazoa</taxon>
        <taxon>Chordata</taxon>
        <taxon>Craniata</taxon>
        <taxon>Vertebrata</taxon>
        <taxon>Euteleostomi</taxon>
        <taxon>Mammalia</taxon>
        <taxon>Eutheria</taxon>
        <taxon>Euarchontoglires</taxon>
        <taxon>Primates</taxon>
        <taxon>Haplorrhini</taxon>
        <taxon>Catarrhini</taxon>
        <taxon>Hominidae</taxon>
        <taxon>Pan</taxon>
    </lineage>
</organism>
<dbReference type="EMBL" id="NBAG03000265">
    <property type="protein sequence ID" value="PNI55368.1"/>
    <property type="molecule type" value="Genomic_DNA"/>
</dbReference>
<sequence>YKQRASRLVQRRQDDIKDESSEFSSHSSQSILKTKL</sequence>
<dbReference type="SMR" id="A0A2J8M784"/>